<organism evidence="3 4">
    <name type="scientific">Vibrio pomeroyi</name>
    <dbReference type="NCBI Taxonomy" id="198832"/>
    <lineage>
        <taxon>Bacteria</taxon>
        <taxon>Pseudomonadati</taxon>
        <taxon>Pseudomonadota</taxon>
        <taxon>Gammaproteobacteria</taxon>
        <taxon>Vibrionales</taxon>
        <taxon>Vibrionaceae</taxon>
        <taxon>Vibrio</taxon>
    </lineage>
</organism>
<reference evidence="3 4" key="1">
    <citation type="journal article" date="2024" name="ISME J.">
        <title>Tailless and filamentous prophages are predominant in marine Vibrio.</title>
        <authorList>
            <person name="Steensen K."/>
            <person name="Seneca J."/>
            <person name="Bartlau N."/>
            <person name="Yu X.A."/>
            <person name="Hussain F.A."/>
            <person name="Polz M.F."/>
        </authorList>
    </citation>
    <scope>NUCLEOTIDE SEQUENCE [LARGE SCALE GENOMIC DNA]</scope>
    <source>
        <strain evidence="3 4">10N.239.312.F12</strain>
    </source>
</reference>
<dbReference type="InterPro" id="IPR006311">
    <property type="entry name" value="TAT_signal"/>
</dbReference>
<dbReference type="PROSITE" id="PS51318">
    <property type="entry name" value="TAT"/>
    <property type="match status" value="1"/>
</dbReference>
<feature type="transmembrane region" description="Helical" evidence="2">
    <location>
        <begin position="198"/>
        <end position="221"/>
    </location>
</feature>
<keyword evidence="2" id="KW-1133">Transmembrane helix</keyword>
<evidence type="ECO:0000313" key="4">
    <source>
        <dbReference type="Proteomes" id="UP001570071"/>
    </source>
</evidence>
<comment type="caution">
    <text evidence="3">The sequence shown here is derived from an EMBL/GenBank/DDBJ whole genome shotgun (WGS) entry which is preliminary data.</text>
</comment>
<dbReference type="RefSeq" id="WP_372127020.1">
    <property type="nucleotide sequence ID" value="NZ_JBFSSG010000152.1"/>
</dbReference>
<protein>
    <submittedName>
        <fullName evidence="3">RHS repeat-associated core domain-containing protein</fullName>
    </submittedName>
</protein>
<dbReference type="Gene3D" id="2.180.10.10">
    <property type="entry name" value="RHS repeat-associated core"/>
    <property type="match status" value="1"/>
</dbReference>
<proteinExistence type="predicted"/>
<sequence>MDKLDTKNITTIGDKPSGISRRTFLSSSIFVGILTSIPSIPKKVFAGQEGQSFTNELILFTQESSGFNGAVLDPISKQYQLGNGYRSYNAVLMRFHSMDSLSPFDEGGINSYAYGLNDPINFTDPSGHQPVYEKSSFWFSILAIVVGIAGAILAPFTGGTSVVVAAGIIGGVTGAIGGVLGVASASIEDTQPEIAARLNYAAIAFAAVSIGAGVVGGVSGATSGVKFASRASNFKTTFKFKLGISAKAARVSKISKAQNALAKKVNVASPGDKTAQAARFGNGIASYVDDLTVASTSTRLGKAAQVALKEVYKPAFFGSWKVTQAAKTSFSLGKATTSFIKTATLPSVSGVVSIGTKIDTAVKEKAKRDNTEQPQSSGTMIPNTQVNTASVTYINNNIRNGIFNINDDIVSIHA</sequence>
<feature type="region of interest" description="Disordered" evidence="1">
    <location>
        <begin position="364"/>
        <end position="383"/>
    </location>
</feature>
<accession>A0ABV4N546</accession>
<dbReference type="InterPro" id="IPR022385">
    <property type="entry name" value="Rhs_assc_core"/>
</dbReference>
<feature type="transmembrane region" description="Helical" evidence="2">
    <location>
        <begin position="162"/>
        <end position="186"/>
    </location>
</feature>
<feature type="compositionally biased region" description="Polar residues" evidence="1">
    <location>
        <begin position="372"/>
        <end position="383"/>
    </location>
</feature>
<evidence type="ECO:0000313" key="3">
    <source>
        <dbReference type="EMBL" id="MEZ8724616.1"/>
    </source>
</evidence>
<dbReference type="NCBIfam" id="TIGR03696">
    <property type="entry name" value="Rhs_assc_core"/>
    <property type="match status" value="1"/>
</dbReference>
<gene>
    <name evidence="3" type="ORF">AB6D66_26540</name>
</gene>
<dbReference type="Proteomes" id="UP001570071">
    <property type="component" value="Unassembled WGS sequence"/>
</dbReference>
<evidence type="ECO:0000256" key="2">
    <source>
        <dbReference type="SAM" id="Phobius"/>
    </source>
</evidence>
<keyword evidence="4" id="KW-1185">Reference proteome</keyword>
<name>A0ABV4N546_9VIBR</name>
<keyword evidence="2" id="KW-0812">Transmembrane</keyword>
<evidence type="ECO:0000256" key="1">
    <source>
        <dbReference type="SAM" id="MobiDB-lite"/>
    </source>
</evidence>
<dbReference type="EMBL" id="JBFSSG010000152">
    <property type="protein sequence ID" value="MEZ8724616.1"/>
    <property type="molecule type" value="Genomic_DNA"/>
</dbReference>
<keyword evidence="2" id="KW-0472">Membrane</keyword>
<feature type="transmembrane region" description="Helical" evidence="2">
    <location>
        <begin position="137"/>
        <end position="156"/>
    </location>
</feature>